<dbReference type="EMBL" id="LBZA01000001">
    <property type="protein sequence ID" value="KKR64760.1"/>
    <property type="molecule type" value="Genomic_DNA"/>
</dbReference>
<feature type="domain" description="RmlD-like substrate binding" evidence="3">
    <location>
        <begin position="3"/>
        <end position="289"/>
    </location>
</feature>
<evidence type="ECO:0000256" key="2">
    <source>
        <dbReference type="RuleBase" id="RU364082"/>
    </source>
</evidence>
<comment type="pathway">
    <text evidence="2">Carbohydrate biosynthesis; dTDP-L-rhamnose biosynthesis.</text>
</comment>
<dbReference type="PANTHER" id="PTHR10491">
    <property type="entry name" value="DTDP-4-DEHYDRORHAMNOSE REDUCTASE"/>
    <property type="match status" value="1"/>
</dbReference>
<evidence type="ECO:0000256" key="1">
    <source>
        <dbReference type="ARBA" id="ARBA00010944"/>
    </source>
</evidence>
<evidence type="ECO:0000259" key="3">
    <source>
        <dbReference type="Pfam" id="PF04321"/>
    </source>
</evidence>
<dbReference type="Gene3D" id="3.40.50.720">
    <property type="entry name" value="NAD(P)-binding Rossmann-like Domain"/>
    <property type="match status" value="1"/>
</dbReference>
<organism evidence="4 5">
    <name type="scientific">Candidatus Woesebacteria bacterium GW2011_GWA1_40_43</name>
    <dbReference type="NCBI Taxonomy" id="1618553"/>
    <lineage>
        <taxon>Bacteria</taxon>
        <taxon>Candidatus Woeseibacteriota</taxon>
    </lineage>
</organism>
<keyword evidence="2" id="KW-0560">Oxidoreductase</keyword>
<dbReference type="SUPFAM" id="SSF51735">
    <property type="entry name" value="NAD(P)-binding Rossmann-fold domains"/>
    <property type="match status" value="1"/>
</dbReference>
<dbReference type="Gene3D" id="3.90.25.10">
    <property type="entry name" value="UDP-galactose 4-epimerase, domain 1"/>
    <property type="match status" value="1"/>
</dbReference>
<name>A0A0G0UYG9_9BACT</name>
<comment type="caution">
    <text evidence="4">The sequence shown here is derived from an EMBL/GenBank/DDBJ whole genome shotgun (WGS) entry which is preliminary data.</text>
</comment>
<dbReference type="Proteomes" id="UP000034293">
    <property type="component" value="Unassembled WGS sequence"/>
</dbReference>
<comment type="similarity">
    <text evidence="1 2">Belongs to the dTDP-4-dehydrorhamnose reductase family.</text>
</comment>
<dbReference type="GO" id="GO:0005829">
    <property type="term" value="C:cytosol"/>
    <property type="evidence" value="ECO:0007669"/>
    <property type="project" value="TreeGrafter"/>
</dbReference>
<dbReference type="GO" id="GO:0008831">
    <property type="term" value="F:dTDP-4-dehydrorhamnose reductase activity"/>
    <property type="evidence" value="ECO:0007669"/>
    <property type="project" value="UniProtKB-EC"/>
</dbReference>
<keyword evidence="2" id="KW-0521">NADP</keyword>
<dbReference type="PANTHER" id="PTHR10491:SF4">
    <property type="entry name" value="METHIONINE ADENOSYLTRANSFERASE 2 SUBUNIT BETA"/>
    <property type="match status" value="1"/>
</dbReference>
<sequence length="293" mass="32455">MSKILFIGKHGFVGSKVLQGFSSPLQKVISPPFPDLDITQKDSIRQYAEMADVVINFAAFTDVKTATRDPNGPSWKLNVDGTKNVAEVCKETGKFLIHISTDGVFPYLNTSKGPHDESEIVLDDFKIVSPYGYTKLRGEIEVNKSGAKAAILRIAYPFGNPDFPDKDYIIKLIKSVRLGYPLFTDQHFTPTYIKSLQTVIEKLSTLKLTGVFHWVCKGLTTPYAVGVYTNKILGLGLGIKKGSLTKFEDMNGKQPYAKFGGLATEIAEKRLGLKPPTWEEAIQDFAQELKAIL</sequence>
<dbReference type="AlphaFoldDB" id="A0A0G0UYG9"/>
<reference evidence="4 5" key="1">
    <citation type="journal article" date="2015" name="Nature">
        <title>rRNA introns, odd ribosomes, and small enigmatic genomes across a large radiation of phyla.</title>
        <authorList>
            <person name="Brown C.T."/>
            <person name="Hug L.A."/>
            <person name="Thomas B.C."/>
            <person name="Sharon I."/>
            <person name="Castelle C.J."/>
            <person name="Singh A."/>
            <person name="Wilkins M.J."/>
            <person name="Williams K.H."/>
            <person name="Banfield J.F."/>
        </authorList>
    </citation>
    <scope>NUCLEOTIDE SEQUENCE [LARGE SCALE GENOMIC DNA]</scope>
</reference>
<dbReference type="InterPro" id="IPR005913">
    <property type="entry name" value="dTDP_dehydrorham_reduct"/>
</dbReference>
<dbReference type="Pfam" id="PF04321">
    <property type="entry name" value="RmlD_sub_bind"/>
    <property type="match status" value="1"/>
</dbReference>
<dbReference type="InterPro" id="IPR029903">
    <property type="entry name" value="RmlD-like-bd"/>
</dbReference>
<evidence type="ECO:0000313" key="4">
    <source>
        <dbReference type="EMBL" id="KKR64760.1"/>
    </source>
</evidence>
<dbReference type="InterPro" id="IPR036291">
    <property type="entry name" value="NAD(P)-bd_dom_sf"/>
</dbReference>
<dbReference type="UniPathway" id="UPA00124"/>
<accession>A0A0G0UYG9</accession>
<dbReference type="GO" id="GO:0019305">
    <property type="term" value="P:dTDP-rhamnose biosynthetic process"/>
    <property type="evidence" value="ECO:0007669"/>
    <property type="project" value="UniProtKB-UniPathway"/>
</dbReference>
<protein>
    <recommendedName>
        <fullName evidence="2">dTDP-4-dehydrorhamnose reductase</fullName>
        <ecNumber evidence="2">1.1.1.133</ecNumber>
    </recommendedName>
</protein>
<proteinExistence type="inferred from homology"/>
<gene>
    <name evidence="4" type="ORF">UU02_C0001G0014</name>
</gene>
<dbReference type="EC" id="1.1.1.133" evidence="2"/>
<evidence type="ECO:0000313" key="5">
    <source>
        <dbReference type="Proteomes" id="UP000034293"/>
    </source>
</evidence>
<comment type="function">
    <text evidence="2">Catalyzes the reduction of dTDP-6-deoxy-L-lyxo-4-hexulose to yield dTDP-L-rhamnose.</text>
</comment>